<evidence type="ECO:0000313" key="6">
    <source>
        <dbReference type="EMBL" id="KAJ7086878.1"/>
    </source>
</evidence>
<evidence type="ECO:0000313" key="7">
    <source>
        <dbReference type="Proteomes" id="UP001222325"/>
    </source>
</evidence>
<organism evidence="6 7">
    <name type="scientific">Mycena belliarum</name>
    <dbReference type="NCBI Taxonomy" id="1033014"/>
    <lineage>
        <taxon>Eukaryota</taxon>
        <taxon>Fungi</taxon>
        <taxon>Dikarya</taxon>
        <taxon>Basidiomycota</taxon>
        <taxon>Agaricomycotina</taxon>
        <taxon>Agaricomycetes</taxon>
        <taxon>Agaricomycetidae</taxon>
        <taxon>Agaricales</taxon>
        <taxon>Marasmiineae</taxon>
        <taxon>Mycenaceae</taxon>
        <taxon>Mycena</taxon>
    </lineage>
</organism>
<dbReference type="PRINTS" id="PR00792">
    <property type="entry name" value="PEPSIN"/>
</dbReference>
<dbReference type="CDD" id="cd05471">
    <property type="entry name" value="pepsin_like"/>
    <property type="match status" value="1"/>
</dbReference>
<reference evidence="6" key="1">
    <citation type="submission" date="2023-03" db="EMBL/GenBank/DDBJ databases">
        <title>Massive genome expansion in bonnet fungi (Mycena s.s.) driven by repeated elements and novel gene families across ecological guilds.</title>
        <authorList>
            <consortium name="Lawrence Berkeley National Laboratory"/>
            <person name="Harder C.B."/>
            <person name="Miyauchi S."/>
            <person name="Viragh M."/>
            <person name="Kuo A."/>
            <person name="Thoen E."/>
            <person name="Andreopoulos B."/>
            <person name="Lu D."/>
            <person name="Skrede I."/>
            <person name="Drula E."/>
            <person name="Henrissat B."/>
            <person name="Morin E."/>
            <person name="Kohler A."/>
            <person name="Barry K."/>
            <person name="LaButti K."/>
            <person name="Morin E."/>
            <person name="Salamov A."/>
            <person name="Lipzen A."/>
            <person name="Mereny Z."/>
            <person name="Hegedus B."/>
            <person name="Baldrian P."/>
            <person name="Stursova M."/>
            <person name="Weitz H."/>
            <person name="Taylor A."/>
            <person name="Grigoriev I.V."/>
            <person name="Nagy L.G."/>
            <person name="Martin F."/>
            <person name="Kauserud H."/>
        </authorList>
    </citation>
    <scope>NUCLEOTIDE SEQUENCE</scope>
    <source>
        <strain evidence="6">CBHHK173m</strain>
    </source>
</reference>
<evidence type="ECO:0000259" key="5">
    <source>
        <dbReference type="PROSITE" id="PS51767"/>
    </source>
</evidence>
<dbReference type="InterPro" id="IPR021109">
    <property type="entry name" value="Peptidase_aspartic_dom_sf"/>
</dbReference>
<keyword evidence="3" id="KW-0378">Hydrolase</keyword>
<keyword evidence="2 3" id="KW-0064">Aspartyl protease</keyword>
<dbReference type="PROSITE" id="PS00141">
    <property type="entry name" value="ASP_PROTEASE"/>
    <property type="match status" value="2"/>
</dbReference>
<keyword evidence="3" id="KW-0645">Protease</keyword>
<accession>A0AAD6U1I7</accession>
<feature type="domain" description="Peptidase A1" evidence="5">
    <location>
        <begin position="125"/>
        <end position="487"/>
    </location>
</feature>
<dbReference type="InterPro" id="IPR001969">
    <property type="entry name" value="Aspartic_peptidase_AS"/>
</dbReference>
<evidence type="ECO:0000256" key="2">
    <source>
        <dbReference type="ARBA" id="ARBA00022750"/>
    </source>
</evidence>
<dbReference type="GO" id="GO:0004190">
    <property type="term" value="F:aspartic-type endopeptidase activity"/>
    <property type="evidence" value="ECO:0007669"/>
    <property type="project" value="UniProtKB-KW"/>
</dbReference>
<comment type="caution">
    <text evidence="6">The sequence shown here is derived from an EMBL/GenBank/DDBJ whole genome shotgun (WGS) entry which is preliminary data.</text>
</comment>
<dbReference type="SUPFAM" id="SSF50630">
    <property type="entry name" value="Acid proteases"/>
    <property type="match status" value="1"/>
</dbReference>
<dbReference type="InterPro" id="IPR033121">
    <property type="entry name" value="PEPTIDASE_A1"/>
</dbReference>
<dbReference type="GO" id="GO:0006508">
    <property type="term" value="P:proteolysis"/>
    <property type="evidence" value="ECO:0007669"/>
    <property type="project" value="UniProtKB-KW"/>
</dbReference>
<dbReference type="InterPro" id="IPR034164">
    <property type="entry name" value="Pepsin-like_dom"/>
</dbReference>
<feature type="region of interest" description="Disordered" evidence="4">
    <location>
        <begin position="417"/>
        <end position="436"/>
    </location>
</feature>
<dbReference type="AlphaFoldDB" id="A0AAD6U1I7"/>
<feature type="compositionally biased region" description="Polar residues" evidence="4">
    <location>
        <begin position="423"/>
        <end position="435"/>
    </location>
</feature>
<dbReference type="PANTHER" id="PTHR47966">
    <property type="entry name" value="BETA-SITE APP-CLEAVING ENZYME, ISOFORM A-RELATED"/>
    <property type="match status" value="1"/>
</dbReference>
<evidence type="ECO:0000256" key="4">
    <source>
        <dbReference type="SAM" id="MobiDB-lite"/>
    </source>
</evidence>
<evidence type="ECO:0000256" key="3">
    <source>
        <dbReference type="RuleBase" id="RU000454"/>
    </source>
</evidence>
<comment type="similarity">
    <text evidence="1 3">Belongs to the peptidase A1 family.</text>
</comment>
<gene>
    <name evidence="6" type="ORF">B0H15DRAFT_844205</name>
</gene>
<sequence>MDTTHTDANVTLIELEEIDHDARHKPYYKADVLKWGISEPATQFPGIFVDPDSGRLQELIARPPDSRGSASQACRPMSSFSLGFGAHQNIPVFTGSSGIERSFVTEWTIERRQLQLHDAVFGFLHAVPVGIGEPAPGLDEQFAKLAIDTGSTATWIFGSKNPRLIQNNISNHQDTFNRPPRSALYSSNATLLPGSTTALNYADGCSVEVDHHRGPFFLRAGKHPSEPSYRVCRCPNFRFGVAMAASDHFETRKMDGILGLAITEAHNEDMENFVFRLHQADLIDRDRFTIALGEKKREQASYLIIGDNTDSTQTIGMTGMWTRWLDVVATGPHWKLHLKSLSIDGHTIKIAQSAILDTGTAYSYLPGDVCTLLNQVLRGEVKIGDPMMVYPRHQPTDKVITLEFDQNLSLDLSFSKMLDPRPNSRQSTGKSSESSAYGAFKPVGTITEMLGAPGYRCCILGNFFLRGMIVEFERTASEGTGGRIRFANRKSNC</sequence>
<dbReference type="Gene3D" id="2.40.70.10">
    <property type="entry name" value="Acid Proteases"/>
    <property type="match status" value="2"/>
</dbReference>
<protein>
    <submittedName>
        <fullName evidence="6">Aspartic peptidase domain-containing protein</fullName>
    </submittedName>
</protein>
<dbReference type="EMBL" id="JARJCN010000030">
    <property type="protein sequence ID" value="KAJ7086878.1"/>
    <property type="molecule type" value="Genomic_DNA"/>
</dbReference>
<proteinExistence type="inferred from homology"/>
<name>A0AAD6U1I7_9AGAR</name>
<dbReference type="PANTHER" id="PTHR47966:SF75">
    <property type="entry name" value="ENDOPEPTIDASE (CTSD), PUTATIVE (AFU_ORTHOLOGUE AFUA_4G07040)-RELATED"/>
    <property type="match status" value="1"/>
</dbReference>
<dbReference type="Pfam" id="PF00026">
    <property type="entry name" value="Asp"/>
    <property type="match status" value="1"/>
</dbReference>
<evidence type="ECO:0000256" key="1">
    <source>
        <dbReference type="ARBA" id="ARBA00007447"/>
    </source>
</evidence>
<keyword evidence="7" id="KW-1185">Reference proteome</keyword>
<dbReference type="Proteomes" id="UP001222325">
    <property type="component" value="Unassembled WGS sequence"/>
</dbReference>
<dbReference type="PROSITE" id="PS51767">
    <property type="entry name" value="PEPTIDASE_A1"/>
    <property type="match status" value="1"/>
</dbReference>
<dbReference type="InterPro" id="IPR001461">
    <property type="entry name" value="Aspartic_peptidase_A1"/>
</dbReference>